<dbReference type="OrthoDB" id="9793111at2"/>
<evidence type="ECO:0000259" key="8">
    <source>
        <dbReference type="Pfam" id="PF00925"/>
    </source>
</evidence>
<sequence length="359" mass="38160">MRTTDTRVRRALTAMAAGRPVVITGGSDRDHQGWLAFAAEAATAALVAFTVRHTSGYLRVALPGSACTRLSLPPIWHGDNDSDAGGHRVAVDWEGTGTGISARDRAATIVALSAEESEAEQFRRPGHVVPVQVATGGVLGRPGPAEAALDLARLAGCRAAAVLCDLVSRNHPTAMCRGGELVEFAAQHRLPVVSITELAAYRRRTEPQVVRAADNRLPHRDGTFHAIRFREVHGDGEHLAVIIGNATSGDSVPLHVHVECLTSDVFGSNGCRCGTELSAALADMRAKNCGLIVYLRPPGPMRGCGLGARAGWDAEDLSHIAAWILRDLGVYTMRLSDESPGFGLVIFGRIRERGLRIAG</sequence>
<proteinExistence type="inferred from homology"/>
<dbReference type="GO" id="GO:0008686">
    <property type="term" value="F:3,4-dihydroxy-2-butanone-4-phosphate synthase activity"/>
    <property type="evidence" value="ECO:0007669"/>
    <property type="project" value="UniProtKB-EC"/>
</dbReference>
<dbReference type="SUPFAM" id="SSF55821">
    <property type="entry name" value="YrdC/RibB"/>
    <property type="match status" value="1"/>
</dbReference>
<name>K5BC58_MYCHD</name>
<dbReference type="PANTHER" id="PTHR21327:SF18">
    <property type="entry name" value="3,4-DIHYDROXY-2-BUTANONE 4-PHOSPHATE SYNTHASE"/>
    <property type="match status" value="1"/>
</dbReference>
<dbReference type="AlphaFoldDB" id="K5BC58"/>
<accession>K5BC58</accession>
<dbReference type="InterPro" id="IPR036144">
    <property type="entry name" value="RibA-like_sf"/>
</dbReference>
<dbReference type="InterPro" id="IPR032677">
    <property type="entry name" value="GTP_cyclohydro_II"/>
</dbReference>
<organism evidence="9 10">
    <name type="scientific">Mycolicibacterium hassiacum (strain DSM 44199 / CIP 105218 / JCM 12690 / 3849)</name>
    <name type="common">Mycobacterium hassiacum</name>
    <dbReference type="NCBI Taxonomy" id="1122247"/>
    <lineage>
        <taxon>Bacteria</taxon>
        <taxon>Bacillati</taxon>
        <taxon>Actinomycetota</taxon>
        <taxon>Actinomycetes</taxon>
        <taxon>Mycobacteriales</taxon>
        <taxon>Mycobacteriaceae</taxon>
        <taxon>Mycolicibacterium</taxon>
    </lineage>
</organism>
<comment type="pathway">
    <text evidence="3">Cofactor biosynthesis; riboflavin biosynthesis; 2-hydroxy-3-oxobutyl phosphate from D-ribulose 5-phosphate: step 1/1.</text>
</comment>
<dbReference type="STRING" id="1122247.GCA_000379865_03975"/>
<dbReference type="GO" id="GO:0009231">
    <property type="term" value="P:riboflavin biosynthetic process"/>
    <property type="evidence" value="ECO:0007669"/>
    <property type="project" value="UniProtKB-UniPathway"/>
</dbReference>
<dbReference type="EC" id="4.1.99.12" evidence="5"/>
<dbReference type="Proteomes" id="UP000006265">
    <property type="component" value="Unassembled WGS sequence"/>
</dbReference>
<dbReference type="GO" id="GO:0046872">
    <property type="term" value="F:metal ion binding"/>
    <property type="evidence" value="ECO:0007669"/>
    <property type="project" value="UniProtKB-KW"/>
</dbReference>
<evidence type="ECO:0000256" key="1">
    <source>
        <dbReference type="ARBA" id="ARBA00000141"/>
    </source>
</evidence>
<protein>
    <recommendedName>
        <fullName evidence="5">3,4-dihydroxy-2-butanone-4-phosphate synthase</fullName>
        <ecNumber evidence="5">4.1.99.12</ecNumber>
    </recommendedName>
</protein>
<dbReference type="Gene3D" id="3.40.50.10990">
    <property type="entry name" value="GTP cyclohydrolase II"/>
    <property type="match status" value="1"/>
</dbReference>
<evidence type="ECO:0000256" key="4">
    <source>
        <dbReference type="ARBA" id="ARBA00005520"/>
    </source>
</evidence>
<dbReference type="InterPro" id="IPR017945">
    <property type="entry name" value="DHBP_synth_RibB-like_a/b_dom"/>
</dbReference>
<dbReference type="GO" id="GO:0005829">
    <property type="term" value="C:cytosol"/>
    <property type="evidence" value="ECO:0007669"/>
    <property type="project" value="TreeGrafter"/>
</dbReference>
<dbReference type="eggNOG" id="COG0108">
    <property type="taxonomic scope" value="Bacteria"/>
</dbReference>
<evidence type="ECO:0000256" key="2">
    <source>
        <dbReference type="ARBA" id="ARBA00002284"/>
    </source>
</evidence>
<dbReference type="PIRSF" id="PIRSF001259">
    <property type="entry name" value="RibA"/>
    <property type="match status" value="1"/>
</dbReference>
<reference evidence="9 10" key="1">
    <citation type="journal article" date="2012" name="J. Bacteriol.">
        <title>Genome sequence of Mycobacterium hassiacum DSM 44199, a rare source of heat-stable mycobacterial proteins.</title>
        <authorList>
            <person name="Tiago I."/>
            <person name="Maranha A."/>
            <person name="Mendes V."/>
            <person name="Alarico S."/>
            <person name="Moynihan P.J."/>
            <person name="Clarke A.J."/>
            <person name="Macedo-Ribeiro S."/>
            <person name="Pereira P.J."/>
            <person name="Empadinhas N."/>
        </authorList>
    </citation>
    <scope>NUCLEOTIDE SEQUENCE [LARGE SCALE GENOMIC DNA]</scope>
    <source>
        <strain evidence="10">DSM 44199 / CIP 105218 / JCM 12690 / 3849</strain>
    </source>
</reference>
<evidence type="ECO:0000256" key="3">
    <source>
        <dbReference type="ARBA" id="ARBA00004904"/>
    </source>
</evidence>
<comment type="similarity">
    <text evidence="4">In the N-terminal section; belongs to the DHBP synthase family.</text>
</comment>
<evidence type="ECO:0000256" key="6">
    <source>
        <dbReference type="ARBA" id="ARBA00022619"/>
    </source>
</evidence>
<dbReference type="Gene3D" id="3.90.870.10">
    <property type="entry name" value="DHBP synthase"/>
    <property type="match status" value="1"/>
</dbReference>
<feature type="domain" description="GTP cyclohydrolase II" evidence="8">
    <location>
        <begin position="213"/>
        <end position="307"/>
    </location>
</feature>
<dbReference type="GO" id="GO:0003935">
    <property type="term" value="F:GTP cyclohydrolase II activity"/>
    <property type="evidence" value="ECO:0007669"/>
    <property type="project" value="TreeGrafter"/>
</dbReference>
<keyword evidence="6" id="KW-0686">Riboflavin biosynthesis</keyword>
<dbReference type="UniPathway" id="UPA00275">
    <property type="reaction ID" value="UER00399"/>
</dbReference>
<comment type="catalytic activity">
    <reaction evidence="1">
        <text>D-ribulose 5-phosphate = (2S)-2-hydroxy-3-oxobutyl phosphate + formate + H(+)</text>
        <dbReference type="Rhea" id="RHEA:18457"/>
        <dbReference type="ChEBI" id="CHEBI:15378"/>
        <dbReference type="ChEBI" id="CHEBI:15740"/>
        <dbReference type="ChEBI" id="CHEBI:58121"/>
        <dbReference type="ChEBI" id="CHEBI:58830"/>
        <dbReference type="EC" id="4.1.99.12"/>
    </reaction>
</comment>
<dbReference type="PANTHER" id="PTHR21327">
    <property type="entry name" value="GTP CYCLOHYDROLASE II-RELATED"/>
    <property type="match status" value="1"/>
</dbReference>
<keyword evidence="7" id="KW-0479">Metal-binding</keyword>
<dbReference type="InterPro" id="IPR000422">
    <property type="entry name" value="DHBP_synthase_RibB"/>
</dbReference>
<evidence type="ECO:0000256" key="7">
    <source>
        <dbReference type="ARBA" id="ARBA00022723"/>
    </source>
</evidence>
<evidence type="ECO:0000313" key="10">
    <source>
        <dbReference type="Proteomes" id="UP000006265"/>
    </source>
</evidence>
<dbReference type="Pfam" id="PF00926">
    <property type="entry name" value="DHBP_synthase"/>
    <property type="match status" value="1"/>
</dbReference>
<evidence type="ECO:0000256" key="5">
    <source>
        <dbReference type="ARBA" id="ARBA00012153"/>
    </source>
</evidence>
<dbReference type="SUPFAM" id="SSF142695">
    <property type="entry name" value="RibA-like"/>
    <property type="match status" value="1"/>
</dbReference>
<evidence type="ECO:0000313" key="9">
    <source>
        <dbReference type="EMBL" id="EKF24950.1"/>
    </source>
</evidence>
<dbReference type="eggNOG" id="COG0807">
    <property type="taxonomic scope" value="Bacteria"/>
</dbReference>
<dbReference type="EMBL" id="AMRA01000027">
    <property type="protein sequence ID" value="EKF24950.1"/>
    <property type="molecule type" value="Genomic_DNA"/>
</dbReference>
<comment type="function">
    <text evidence="2">Catalyzes the conversion of D-ribulose 5-phosphate to formate and 3,4-dihydroxy-2-butanone 4-phosphate.</text>
</comment>
<keyword evidence="10" id="KW-1185">Reference proteome</keyword>
<dbReference type="PATRIC" id="fig|1122247.3.peg.1083"/>
<dbReference type="Pfam" id="PF00925">
    <property type="entry name" value="GTP_cyclohydro2"/>
    <property type="match status" value="1"/>
</dbReference>
<gene>
    <name evidence="9" type="ORF">C731_1125</name>
</gene>
<dbReference type="RefSeq" id="WP_005625483.1">
    <property type="nucleotide sequence ID" value="NZ_AMRA01000027.1"/>
</dbReference>
<comment type="caution">
    <text evidence="9">The sequence shown here is derived from an EMBL/GenBank/DDBJ whole genome shotgun (WGS) entry which is preliminary data.</text>
</comment>